<reference evidence="1 2" key="1">
    <citation type="submission" date="2024-10" db="EMBL/GenBank/DDBJ databases">
        <authorList>
            <person name="Kim D."/>
        </authorList>
    </citation>
    <scope>NUCLEOTIDE SEQUENCE [LARGE SCALE GENOMIC DNA]</scope>
    <source>
        <strain evidence="1">BH-2024</strain>
    </source>
</reference>
<accession>A0ABD2JA47</accession>
<comment type="caution">
    <text evidence="1">The sequence shown here is derived from an EMBL/GenBank/DDBJ whole genome shotgun (WGS) entry which is preliminary data.</text>
</comment>
<gene>
    <name evidence="1" type="ORF">niasHT_025099</name>
</gene>
<name>A0ABD2JA47_9BILA</name>
<dbReference type="AlphaFoldDB" id="A0ABD2JA47"/>
<protein>
    <submittedName>
        <fullName evidence="1">Uncharacterized protein</fullName>
    </submittedName>
</protein>
<evidence type="ECO:0000313" key="2">
    <source>
        <dbReference type="Proteomes" id="UP001620626"/>
    </source>
</evidence>
<organism evidence="1 2">
    <name type="scientific">Heterodera trifolii</name>
    <dbReference type="NCBI Taxonomy" id="157864"/>
    <lineage>
        <taxon>Eukaryota</taxon>
        <taxon>Metazoa</taxon>
        <taxon>Ecdysozoa</taxon>
        <taxon>Nematoda</taxon>
        <taxon>Chromadorea</taxon>
        <taxon>Rhabditida</taxon>
        <taxon>Tylenchina</taxon>
        <taxon>Tylenchomorpha</taxon>
        <taxon>Tylenchoidea</taxon>
        <taxon>Heteroderidae</taxon>
        <taxon>Heteroderinae</taxon>
        <taxon>Heterodera</taxon>
    </lineage>
</organism>
<dbReference type="Proteomes" id="UP001620626">
    <property type="component" value="Unassembled WGS sequence"/>
</dbReference>
<evidence type="ECO:0000313" key="1">
    <source>
        <dbReference type="EMBL" id="KAL3087496.1"/>
    </source>
</evidence>
<keyword evidence="2" id="KW-1185">Reference proteome</keyword>
<dbReference type="EMBL" id="JBICBT010001019">
    <property type="protein sequence ID" value="KAL3087496.1"/>
    <property type="molecule type" value="Genomic_DNA"/>
</dbReference>
<sequence length="77" mass="8986">MSIGVSIVHQRLVKPTKMAMRYCEQLLNGNDHFKRKATDELLDSQLVRINYIKEATEKFVVGLKLDILEAEFRHKLN</sequence>
<proteinExistence type="predicted"/>